<dbReference type="EMBL" id="BEZZ01203264">
    <property type="protein sequence ID" value="GCC47171.1"/>
    <property type="molecule type" value="Genomic_DNA"/>
</dbReference>
<name>A0A401TWY5_CHIPU</name>
<comment type="caution">
    <text evidence="1">The sequence shown here is derived from an EMBL/GenBank/DDBJ whole genome shotgun (WGS) entry which is preliminary data.</text>
</comment>
<sequence>MLPYLLLSRDNGDLLYWQNPEKSADEDDADEEQ</sequence>
<evidence type="ECO:0000313" key="2">
    <source>
        <dbReference type="Proteomes" id="UP000287033"/>
    </source>
</evidence>
<dbReference type="AlphaFoldDB" id="A0A401TWY5"/>
<evidence type="ECO:0000313" key="1">
    <source>
        <dbReference type="EMBL" id="GCC47171.1"/>
    </source>
</evidence>
<organism evidence="1 2">
    <name type="scientific">Chiloscyllium punctatum</name>
    <name type="common">Brownbanded bambooshark</name>
    <name type="synonym">Hemiscyllium punctatum</name>
    <dbReference type="NCBI Taxonomy" id="137246"/>
    <lineage>
        <taxon>Eukaryota</taxon>
        <taxon>Metazoa</taxon>
        <taxon>Chordata</taxon>
        <taxon>Craniata</taxon>
        <taxon>Vertebrata</taxon>
        <taxon>Chondrichthyes</taxon>
        <taxon>Elasmobranchii</taxon>
        <taxon>Galeomorphii</taxon>
        <taxon>Galeoidea</taxon>
        <taxon>Orectolobiformes</taxon>
        <taxon>Hemiscylliidae</taxon>
        <taxon>Chiloscyllium</taxon>
    </lineage>
</organism>
<accession>A0A401TWY5</accession>
<gene>
    <name evidence="1" type="ORF">chiPu_0031188</name>
</gene>
<proteinExistence type="predicted"/>
<keyword evidence="2" id="KW-1185">Reference proteome</keyword>
<reference evidence="1 2" key="1">
    <citation type="journal article" date="2018" name="Nat. Ecol. Evol.">
        <title>Shark genomes provide insights into elasmobranch evolution and the origin of vertebrates.</title>
        <authorList>
            <person name="Hara Y"/>
            <person name="Yamaguchi K"/>
            <person name="Onimaru K"/>
            <person name="Kadota M"/>
            <person name="Koyanagi M"/>
            <person name="Keeley SD"/>
            <person name="Tatsumi K"/>
            <person name="Tanaka K"/>
            <person name="Motone F"/>
            <person name="Kageyama Y"/>
            <person name="Nozu R"/>
            <person name="Adachi N"/>
            <person name="Nishimura O"/>
            <person name="Nakagawa R"/>
            <person name="Tanegashima C"/>
            <person name="Kiyatake I"/>
            <person name="Matsumoto R"/>
            <person name="Murakumo K"/>
            <person name="Nishida K"/>
            <person name="Terakita A"/>
            <person name="Kuratani S"/>
            <person name="Sato K"/>
            <person name="Hyodo S Kuraku.S."/>
        </authorList>
    </citation>
    <scope>NUCLEOTIDE SEQUENCE [LARGE SCALE GENOMIC DNA]</scope>
</reference>
<dbReference type="Proteomes" id="UP000287033">
    <property type="component" value="Unassembled WGS sequence"/>
</dbReference>
<feature type="non-terminal residue" evidence="1">
    <location>
        <position position="33"/>
    </location>
</feature>
<protein>
    <submittedName>
        <fullName evidence="1">Uncharacterized protein</fullName>
    </submittedName>
</protein>